<accession>A0AB39Q822</accession>
<dbReference type="InterPro" id="IPR051610">
    <property type="entry name" value="GPI/OXD"/>
</dbReference>
<evidence type="ECO:0000259" key="2">
    <source>
        <dbReference type="Pfam" id="PF07883"/>
    </source>
</evidence>
<proteinExistence type="predicted"/>
<dbReference type="PANTHER" id="PTHR35848:SF6">
    <property type="entry name" value="CUPIN TYPE-2 DOMAIN-CONTAINING PROTEIN"/>
    <property type="match status" value="1"/>
</dbReference>
<keyword evidence="1" id="KW-0479">Metal-binding</keyword>
<protein>
    <submittedName>
        <fullName evidence="3">Cupin domain-containing protein</fullName>
    </submittedName>
</protein>
<dbReference type="EMBL" id="CP163439">
    <property type="protein sequence ID" value="XDQ38926.1"/>
    <property type="molecule type" value="Genomic_DNA"/>
</dbReference>
<organism evidence="3">
    <name type="scientific">Streptomyces sp. R28</name>
    <dbReference type="NCBI Taxonomy" id="3238628"/>
    <lineage>
        <taxon>Bacteria</taxon>
        <taxon>Bacillati</taxon>
        <taxon>Actinomycetota</taxon>
        <taxon>Actinomycetes</taxon>
        <taxon>Kitasatosporales</taxon>
        <taxon>Streptomycetaceae</taxon>
        <taxon>Streptomyces</taxon>
    </lineage>
</organism>
<name>A0AB39Q822_9ACTN</name>
<evidence type="ECO:0000256" key="1">
    <source>
        <dbReference type="ARBA" id="ARBA00022723"/>
    </source>
</evidence>
<dbReference type="InterPro" id="IPR011051">
    <property type="entry name" value="RmlC_Cupin_sf"/>
</dbReference>
<dbReference type="Gene3D" id="2.60.120.10">
    <property type="entry name" value="Jelly Rolls"/>
    <property type="match status" value="1"/>
</dbReference>
<gene>
    <name evidence="3" type="ORF">AB5J49_39305</name>
</gene>
<dbReference type="AlphaFoldDB" id="A0AB39Q822"/>
<dbReference type="GO" id="GO:0046872">
    <property type="term" value="F:metal ion binding"/>
    <property type="evidence" value="ECO:0007669"/>
    <property type="project" value="UniProtKB-KW"/>
</dbReference>
<sequence>MTRHSEHGVIIRRKELSFDKEDGCLVTRPVGPHVGAEHVCVDIVRIPREATWRPGDYTTQEVTAIVFEGEGRAEVGGESAEVSLGSTAYAPTGHPMSWTATSEELTVYFWRAPLPEGAKRGSAPKLFNTVHDTTSSIHKFAGTGEIAPVNDERRAYMNFPHWPGNGCAHLCVNTGVAAPGHTFNIHGHPGAEDALFALVGRGQFFLGDQWYDMEPGDGVYARSGALHGTRNPDGPDDTARFISVGGPVPYDPNLYIAAGLSPEVV</sequence>
<evidence type="ECO:0000313" key="3">
    <source>
        <dbReference type="EMBL" id="XDQ38926.1"/>
    </source>
</evidence>
<dbReference type="InterPro" id="IPR013096">
    <property type="entry name" value="Cupin_2"/>
</dbReference>
<dbReference type="Pfam" id="PF07883">
    <property type="entry name" value="Cupin_2"/>
    <property type="match status" value="1"/>
</dbReference>
<feature type="domain" description="Cupin type-2" evidence="2">
    <location>
        <begin position="178"/>
        <end position="243"/>
    </location>
</feature>
<dbReference type="SUPFAM" id="SSF51182">
    <property type="entry name" value="RmlC-like cupins"/>
    <property type="match status" value="1"/>
</dbReference>
<dbReference type="RefSeq" id="WP_369173662.1">
    <property type="nucleotide sequence ID" value="NZ_CP163439.1"/>
</dbReference>
<reference evidence="3" key="1">
    <citation type="submission" date="2024-07" db="EMBL/GenBank/DDBJ databases">
        <authorList>
            <person name="Yu S.T."/>
        </authorList>
    </citation>
    <scope>NUCLEOTIDE SEQUENCE</scope>
    <source>
        <strain evidence="3">R28</strain>
    </source>
</reference>
<dbReference type="PANTHER" id="PTHR35848">
    <property type="entry name" value="OXALATE-BINDING PROTEIN"/>
    <property type="match status" value="1"/>
</dbReference>
<dbReference type="InterPro" id="IPR014710">
    <property type="entry name" value="RmlC-like_jellyroll"/>
</dbReference>